<dbReference type="Pfam" id="PF04967">
    <property type="entry name" value="HTH_10"/>
    <property type="match status" value="1"/>
</dbReference>
<proteinExistence type="predicted"/>
<name>A0A7C1T2E4_THEPE</name>
<protein>
    <recommendedName>
        <fullName evidence="1">HTH bat-type domain-containing protein</fullName>
    </recommendedName>
</protein>
<dbReference type="InterPro" id="IPR007050">
    <property type="entry name" value="HTH_bacterioopsin"/>
</dbReference>
<comment type="caution">
    <text evidence="2">The sequence shown here is derived from an EMBL/GenBank/DDBJ whole genome shotgun (WGS) entry which is preliminary data.</text>
</comment>
<dbReference type="InterPro" id="IPR036388">
    <property type="entry name" value="WH-like_DNA-bd_sf"/>
</dbReference>
<sequence>MCMRVSFQVTYALYRGECLLSGAFKDAVKHQALEPRGDELVGRFFGVRMSRDGRALEGCLRVSYKQRGLLVMLLEELRRRKIPSRVVYKSKGNVVLQFKHSRVCSFCPLIHATEGFVPKTMLATPLGLLLEFVSQRKHHLDSNLFEVLVSGRADEMMDYMLTPREQEILHYAYSRGYFSQPRGATLNQIAAELGMSKSALSEVLRSAIGKVVTAYMRHDLPHLIVARILERRCATVKTDDKE</sequence>
<reference evidence="2" key="1">
    <citation type="journal article" date="2020" name="mSystems">
        <title>Genome- and Community-Level Interaction Insights into Carbon Utilization and Element Cycling Functions of Hydrothermarchaeota in Hydrothermal Sediment.</title>
        <authorList>
            <person name="Zhou Z."/>
            <person name="Liu Y."/>
            <person name="Xu W."/>
            <person name="Pan J."/>
            <person name="Luo Z.H."/>
            <person name="Li M."/>
        </authorList>
    </citation>
    <scope>NUCLEOTIDE SEQUENCE [LARGE SCALE GENOMIC DNA]</scope>
    <source>
        <strain evidence="2">SpSt-25</strain>
    </source>
</reference>
<dbReference type="PANTHER" id="PTHR34236:SF1">
    <property type="entry name" value="DIMETHYL SULFOXIDE REDUCTASE TRANSCRIPTIONAL ACTIVATOR"/>
    <property type="match status" value="1"/>
</dbReference>
<evidence type="ECO:0000259" key="1">
    <source>
        <dbReference type="Pfam" id="PF04967"/>
    </source>
</evidence>
<dbReference type="AlphaFoldDB" id="A0A7C1T2E4"/>
<dbReference type="PANTHER" id="PTHR34236">
    <property type="entry name" value="DIMETHYL SULFOXIDE REDUCTASE TRANSCRIPTIONAL ACTIVATOR"/>
    <property type="match status" value="1"/>
</dbReference>
<dbReference type="SUPFAM" id="SSF88659">
    <property type="entry name" value="Sigma3 and sigma4 domains of RNA polymerase sigma factors"/>
    <property type="match status" value="1"/>
</dbReference>
<feature type="domain" description="HTH bat-type" evidence="1">
    <location>
        <begin position="161"/>
        <end position="212"/>
    </location>
</feature>
<evidence type="ECO:0000313" key="2">
    <source>
        <dbReference type="EMBL" id="HEB48561.1"/>
    </source>
</evidence>
<accession>A0A7C1T2E4</accession>
<gene>
    <name evidence="2" type="ORF">ENP77_02050</name>
</gene>
<dbReference type="Gene3D" id="1.10.10.10">
    <property type="entry name" value="Winged helix-like DNA-binding domain superfamily/Winged helix DNA-binding domain"/>
    <property type="match status" value="1"/>
</dbReference>
<dbReference type="InterPro" id="IPR013324">
    <property type="entry name" value="RNA_pol_sigma_r3/r4-like"/>
</dbReference>
<dbReference type="EMBL" id="DSKP01000073">
    <property type="protein sequence ID" value="HEB48561.1"/>
    <property type="molecule type" value="Genomic_DNA"/>
</dbReference>
<organism evidence="2">
    <name type="scientific">Thermofilum pendens</name>
    <dbReference type="NCBI Taxonomy" id="2269"/>
    <lineage>
        <taxon>Archaea</taxon>
        <taxon>Thermoproteota</taxon>
        <taxon>Thermoprotei</taxon>
        <taxon>Thermofilales</taxon>
        <taxon>Thermofilaceae</taxon>
        <taxon>Thermofilum</taxon>
    </lineage>
</organism>